<dbReference type="SUPFAM" id="SSF56655">
    <property type="entry name" value="Carbohydrate phosphatase"/>
    <property type="match status" value="1"/>
</dbReference>
<evidence type="ECO:0000256" key="1">
    <source>
        <dbReference type="ARBA" id="ARBA00022723"/>
    </source>
</evidence>
<comment type="cofactor">
    <cofactor evidence="4">
        <name>Mg(2+)</name>
        <dbReference type="ChEBI" id="CHEBI:18420"/>
    </cofactor>
</comment>
<dbReference type="GO" id="GO:0007165">
    <property type="term" value="P:signal transduction"/>
    <property type="evidence" value="ECO:0007669"/>
    <property type="project" value="TreeGrafter"/>
</dbReference>
<dbReference type="GO" id="GO:0046872">
    <property type="term" value="F:metal ion binding"/>
    <property type="evidence" value="ECO:0007669"/>
    <property type="project" value="UniProtKB-KW"/>
</dbReference>
<dbReference type="PANTHER" id="PTHR20854">
    <property type="entry name" value="INOSITOL MONOPHOSPHATASE"/>
    <property type="match status" value="1"/>
</dbReference>
<protein>
    <submittedName>
        <fullName evidence="5">Inositol-1-monophosphatase</fullName>
        <ecNumber evidence="5">3.1.3.25</ecNumber>
    </submittedName>
</protein>
<dbReference type="PANTHER" id="PTHR20854:SF4">
    <property type="entry name" value="INOSITOL-1-MONOPHOSPHATASE-RELATED"/>
    <property type="match status" value="1"/>
</dbReference>
<evidence type="ECO:0000313" key="5">
    <source>
        <dbReference type="EMBL" id="AZS39237.1"/>
    </source>
</evidence>
<dbReference type="Gene3D" id="3.30.540.10">
    <property type="entry name" value="Fructose-1,6-Bisphosphatase, subunit A, domain 1"/>
    <property type="match status" value="1"/>
</dbReference>
<dbReference type="EMBL" id="CP031422">
    <property type="protein sequence ID" value="AZS39237.1"/>
    <property type="molecule type" value="Genomic_DNA"/>
</dbReference>
<keyword evidence="3 4" id="KW-0460">Magnesium</keyword>
<feature type="binding site" evidence="4">
    <location>
        <position position="75"/>
    </location>
    <ligand>
        <name>Mg(2+)</name>
        <dbReference type="ChEBI" id="CHEBI:18420"/>
        <label>1</label>
        <note>catalytic</note>
    </ligand>
</feature>
<feature type="binding site" evidence="4">
    <location>
        <position position="94"/>
    </location>
    <ligand>
        <name>Mg(2+)</name>
        <dbReference type="ChEBI" id="CHEBI:18420"/>
        <label>1</label>
        <note>catalytic</note>
    </ligand>
</feature>
<proteinExistence type="predicted"/>
<dbReference type="RefSeq" id="WP_127011700.1">
    <property type="nucleotide sequence ID" value="NZ_CP031422.1"/>
</dbReference>
<accession>A0A3Q9J725</accession>
<gene>
    <name evidence="5" type="primary">suhB_1</name>
    <name evidence="5" type="ORF">CVS54_00538</name>
</gene>
<dbReference type="PRINTS" id="PR00377">
    <property type="entry name" value="IMPHPHTASES"/>
</dbReference>
<dbReference type="InterPro" id="IPR020583">
    <property type="entry name" value="Inositol_monoP_metal-BS"/>
</dbReference>
<dbReference type="KEGG" id="moy:CVS54_00538"/>
<evidence type="ECO:0000256" key="2">
    <source>
        <dbReference type="ARBA" id="ARBA00022801"/>
    </source>
</evidence>
<evidence type="ECO:0000313" key="6">
    <source>
        <dbReference type="Proteomes" id="UP000274841"/>
    </source>
</evidence>
<dbReference type="Gene3D" id="3.40.190.80">
    <property type="match status" value="1"/>
</dbReference>
<reference evidence="5 6" key="1">
    <citation type="submission" date="2018-08" db="EMBL/GenBank/DDBJ databases">
        <title>Microbacterium oxydans strain HG3.</title>
        <authorList>
            <person name="ORTET P."/>
        </authorList>
    </citation>
    <scope>NUCLEOTIDE SEQUENCE [LARGE SCALE GENOMIC DNA]</scope>
    <source>
        <strain evidence="5 6">HG3</strain>
    </source>
</reference>
<dbReference type="Pfam" id="PF00459">
    <property type="entry name" value="Inositol_P"/>
    <property type="match status" value="1"/>
</dbReference>
<feature type="binding site" evidence="4">
    <location>
        <position position="93"/>
    </location>
    <ligand>
        <name>Mg(2+)</name>
        <dbReference type="ChEBI" id="CHEBI:18420"/>
        <label>2</label>
    </ligand>
</feature>
<dbReference type="InterPro" id="IPR000760">
    <property type="entry name" value="Inositol_monophosphatase-like"/>
</dbReference>
<dbReference type="PROSITE" id="PS00629">
    <property type="entry name" value="IMP_1"/>
    <property type="match status" value="1"/>
</dbReference>
<evidence type="ECO:0000256" key="3">
    <source>
        <dbReference type="ARBA" id="ARBA00022842"/>
    </source>
</evidence>
<evidence type="ECO:0000256" key="4">
    <source>
        <dbReference type="PIRSR" id="PIRSR600760-2"/>
    </source>
</evidence>
<dbReference type="EC" id="3.1.3.25" evidence="5"/>
<feature type="binding site" evidence="4">
    <location>
        <position position="91"/>
    </location>
    <ligand>
        <name>Mg(2+)</name>
        <dbReference type="ChEBI" id="CHEBI:18420"/>
        <label>1</label>
        <note>catalytic</note>
    </ligand>
</feature>
<sequence>MPSASELLDIALSAAAAGAAVLAEAADERDASPDALGLRTKGASGDVVTEIDLRAERAIRAVIAEHRPDDEVSGEEYATTGTGSALRWSIDPLDGTSNFVRGLPHYGSSVAVQDVHSGAWLAGVVHAPELEHVYSAGAGLGAYRESRGTRRRLHGPAADATPVLLAVGFSYDAEQRARQLTDLPARMSAFTDLRSVGSAALGLCLVAEGSVDAFIETDLYEFDWAAGALIAEEAGLIVKRPATMRGGIVAHPPHLPVH</sequence>
<keyword evidence="2 5" id="KW-0378">Hydrolase</keyword>
<dbReference type="GO" id="GO:0006020">
    <property type="term" value="P:inositol metabolic process"/>
    <property type="evidence" value="ECO:0007669"/>
    <property type="project" value="TreeGrafter"/>
</dbReference>
<dbReference type="Proteomes" id="UP000274841">
    <property type="component" value="Chromosome"/>
</dbReference>
<organism evidence="5 6">
    <name type="scientific">Microbacterium oxydans</name>
    <dbReference type="NCBI Taxonomy" id="82380"/>
    <lineage>
        <taxon>Bacteria</taxon>
        <taxon>Bacillati</taxon>
        <taxon>Actinomycetota</taxon>
        <taxon>Actinomycetes</taxon>
        <taxon>Micrococcales</taxon>
        <taxon>Microbacteriaceae</taxon>
        <taxon>Microbacterium</taxon>
    </lineage>
</organism>
<dbReference type="GO" id="GO:0008934">
    <property type="term" value="F:inositol monophosphate 1-phosphatase activity"/>
    <property type="evidence" value="ECO:0007669"/>
    <property type="project" value="TreeGrafter"/>
</dbReference>
<name>A0A3Q9J725_9MICO</name>
<dbReference type="AlphaFoldDB" id="A0A3Q9J725"/>
<keyword evidence="1 4" id="KW-0479">Metal-binding</keyword>
<feature type="binding site" evidence="4">
    <location>
        <position position="223"/>
    </location>
    <ligand>
        <name>Mg(2+)</name>
        <dbReference type="ChEBI" id="CHEBI:18420"/>
        <label>1</label>
        <note>catalytic</note>
    </ligand>
</feature>